<feature type="domain" description="Myb-like" evidence="2">
    <location>
        <begin position="243"/>
        <end position="291"/>
    </location>
</feature>
<dbReference type="SUPFAM" id="SSF46689">
    <property type="entry name" value="Homeodomain-like"/>
    <property type="match status" value="3"/>
</dbReference>
<dbReference type="Proteomes" id="UP001059546">
    <property type="component" value="Chromosome I"/>
</dbReference>
<accession>A0A9Q9F8T8</accession>
<dbReference type="Gene3D" id="1.20.58.1880">
    <property type="match status" value="1"/>
</dbReference>
<reference evidence="3" key="1">
    <citation type="submission" date="2021-05" db="EMBL/GenBank/DDBJ databases">
        <title>Encephalitozoon hellem ATCC 50604 Complete Genome.</title>
        <authorList>
            <person name="Mascarenhas dos Santos A.C."/>
            <person name="Julian A.T."/>
            <person name="Pombert J.-F."/>
        </authorList>
    </citation>
    <scope>NUCLEOTIDE SEQUENCE</scope>
    <source>
        <strain evidence="3">ATCC 50604</strain>
    </source>
</reference>
<evidence type="ECO:0000256" key="1">
    <source>
        <dbReference type="SAM" id="MobiDB-lite"/>
    </source>
</evidence>
<evidence type="ECO:0000313" key="4">
    <source>
        <dbReference type="Proteomes" id="UP001059546"/>
    </source>
</evidence>
<feature type="region of interest" description="Disordered" evidence="1">
    <location>
        <begin position="97"/>
        <end position="174"/>
    </location>
</feature>
<evidence type="ECO:0000313" key="3">
    <source>
        <dbReference type="EMBL" id="UTX42412.1"/>
    </source>
</evidence>
<dbReference type="Pfam" id="PF00249">
    <property type="entry name" value="Myb_DNA-binding"/>
    <property type="match status" value="1"/>
</dbReference>
<feature type="region of interest" description="Disordered" evidence="1">
    <location>
        <begin position="1"/>
        <end position="28"/>
    </location>
</feature>
<gene>
    <name evidence="3" type="ORF">GPU96_01g01150</name>
</gene>
<dbReference type="InterPro" id="IPR001005">
    <property type="entry name" value="SANT/Myb"/>
</dbReference>
<dbReference type="AlphaFoldDB" id="A0A9Q9F8T8"/>
<organism evidence="3 4">
    <name type="scientific">Encephalitozoon hellem</name>
    <name type="common">Microsporidian parasite</name>
    <dbReference type="NCBI Taxonomy" id="27973"/>
    <lineage>
        <taxon>Eukaryota</taxon>
        <taxon>Fungi</taxon>
        <taxon>Fungi incertae sedis</taxon>
        <taxon>Microsporidia</taxon>
        <taxon>Unikaryonidae</taxon>
        <taxon>Encephalitozoon</taxon>
    </lineage>
</organism>
<feature type="domain" description="Myb-like" evidence="2">
    <location>
        <begin position="312"/>
        <end position="359"/>
    </location>
</feature>
<dbReference type="InterPro" id="IPR009057">
    <property type="entry name" value="Homeodomain-like_sf"/>
</dbReference>
<feature type="compositionally biased region" description="Basic and acidic residues" evidence="1">
    <location>
        <begin position="158"/>
        <end position="168"/>
    </location>
</feature>
<feature type="compositionally biased region" description="Basic and acidic residues" evidence="1">
    <location>
        <begin position="108"/>
        <end position="151"/>
    </location>
</feature>
<proteinExistence type="predicted"/>
<dbReference type="SMART" id="SM00717">
    <property type="entry name" value="SANT"/>
    <property type="match status" value="3"/>
</dbReference>
<evidence type="ECO:0000259" key="2">
    <source>
        <dbReference type="SMART" id="SM00717"/>
    </source>
</evidence>
<name>A0A9Q9F8T8_ENCHE</name>
<dbReference type="EMBL" id="CP075147">
    <property type="protein sequence ID" value="UTX42412.1"/>
    <property type="molecule type" value="Genomic_DNA"/>
</dbReference>
<protein>
    <recommendedName>
        <fullName evidence="2">Myb-like domain-containing protein</fullName>
    </recommendedName>
</protein>
<feature type="domain" description="Myb-like" evidence="2">
    <location>
        <begin position="385"/>
        <end position="433"/>
    </location>
</feature>
<dbReference type="Gene3D" id="1.10.10.60">
    <property type="entry name" value="Homeodomain-like"/>
    <property type="match status" value="2"/>
</dbReference>
<sequence>MESSEAARNLRDDSRGKNGAGHVARRNKNPLKNRIVNEALCRLHGSEIEGQEIDIAKIETMLLNDVVGSVVIDIPGNEIVPVLCFFEGNLGLKTIGFKSSSSSSMTEKGSRDVRPGSPGIKEETDDRERFIEERADSDRKTKRKIEDERRTSGRKRKELAEDKGEGSSRESLPSDTDDCRYRYFLRRVFPTMQKDDEKVLQYITDQRDMLLKRTESNRAEIPEICNRPAKAPMNIIPHIPEIPETGFTEEEDKQVSELICKYGNNFKKIKEAAPHLETGKCILKYYMMKDKTYSYIKHKSGRISDSEVKLIIESRWSEYERNVFIQHFRMFGKSWGRYQPLINKSEKDLKMFFRYYMKFVLPSSEGTSTVALAAPRRVSISKEDVLRKWTIDERQVFAIYFPYYSKNWILMATYFPSKTSGDLRQYYNKYYKNLSYNEQRLEASLHDFGQGVTTPPARHVGNIREEVVFCRTAGVLFKK</sequence>